<organism evidence="11 12">
    <name type="scientific">Emericellopsis cladophorae</name>
    <dbReference type="NCBI Taxonomy" id="2686198"/>
    <lineage>
        <taxon>Eukaryota</taxon>
        <taxon>Fungi</taxon>
        <taxon>Dikarya</taxon>
        <taxon>Ascomycota</taxon>
        <taxon>Pezizomycotina</taxon>
        <taxon>Sordariomycetes</taxon>
        <taxon>Hypocreomycetidae</taxon>
        <taxon>Hypocreales</taxon>
        <taxon>Bionectriaceae</taxon>
        <taxon>Emericellopsis</taxon>
    </lineage>
</organism>
<evidence type="ECO:0000256" key="4">
    <source>
        <dbReference type="ARBA" id="ARBA00023015"/>
    </source>
</evidence>
<keyword evidence="6 9" id="KW-0804">Transcription</keyword>
<keyword evidence="4 9" id="KW-0805">Transcription regulation</keyword>
<dbReference type="InterPro" id="IPR019145">
    <property type="entry name" value="Mediator_Med10"/>
</dbReference>
<feature type="region of interest" description="Disordered" evidence="10">
    <location>
        <begin position="138"/>
        <end position="177"/>
    </location>
</feature>
<dbReference type="OrthoDB" id="337270at2759"/>
<reference evidence="11" key="1">
    <citation type="journal article" date="2021" name="J Fungi (Basel)">
        <title>Genomic and Metabolomic Analyses of the Marine Fungus Emericellopsis cladophorae: Insights into Saltwater Adaptability Mechanisms and Its Biosynthetic Potential.</title>
        <authorList>
            <person name="Goncalves M.F.M."/>
            <person name="Hilario S."/>
            <person name="Van de Peer Y."/>
            <person name="Esteves A.C."/>
            <person name="Alves A."/>
        </authorList>
    </citation>
    <scope>NUCLEOTIDE SEQUENCE</scope>
    <source>
        <strain evidence="11">MUM 19.33</strain>
    </source>
</reference>
<comment type="subcellular location">
    <subcellularLocation>
        <location evidence="1 9">Nucleus</location>
    </subcellularLocation>
</comment>
<comment type="similarity">
    <text evidence="2 9">Belongs to the Mediator complex subunit 10 family.</text>
</comment>
<evidence type="ECO:0000256" key="9">
    <source>
        <dbReference type="RuleBase" id="RU364146"/>
    </source>
</evidence>
<evidence type="ECO:0000313" key="11">
    <source>
        <dbReference type="EMBL" id="KAI6783925.1"/>
    </source>
</evidence>
<evidence type="ECO:0000256" key="1">
    <source>
        <dbReference type="ARBA" id="ARBA00004123"/>
    </source>
</evidence>
<accession>A0A9P9Y5X1</accession>
<keyword evidence="5 9" id="KW-0010">Activator</keyword>
<evidence type="ECO:0000256" key="8">
    <source>
        <dbReference type="ARBA" id="ARBA00032004"/>
    </source>
</evidence>
<keyword evidence="12" id="KW-1185">Reference proteome</keyword>
<comment type="caution">
    <text evidence="11">The sequence shown here is derived from an EMBL/GenBank/DDBJ whole genome shotgun (WGS) entry which is preliminary data.</text>
</comment>
<reference evidence="11" key="2">
    <citation type="submission" date="2022-07" db="EMBL/GenBank/DDBJ databases">
        <authorList>
            <person name="Goncalves M.F.M."/>
            <person name="Hilario S."/>
            <person name="Van De Peer Y."/>
            <person name="Esteves A.C."/>
            <person name="Alves A."/>
        </authorList>
    </citation>
    <scope>NUCLEOTIDE SEQUENCE</scope>
    <source>
        <strain evidence="11">MUM 19.33</strain>
    </source>
</reference>
<dbReference type="EMBL" id="JAGIXG020000006">
    <property type="protein sequence ID" value="KAI6783925.1"/>
    <property type="molecule type" value="Genomic_DNA"/>
</dbReference>
<dbReference type="GO" id="GO:0016592">
    <property type="term" value="C:mediator complex"/>
    <property type="evidence" value="ECO:0007669"/>
    <property type="project" value="InterPro"/>
</dbReference>
<dbReference type="Proteomes" id="UP001055219">
    <property type="component" value="Unassembled WGS sequence"/>
</dbReference>
<proteinExistence type="inferred from homology"/>
<keyword evidence="7 9" id="KW-0539">Nucleus</keyword>
<evidence type="ECO:0000256" key="10">
    <source>
        <dbReference type="SAM" id="MobiDB-lite"/>
    </source>
</evidence>
<dbReference type="PANTHER" id="PTHR13345">
    <property type="entry name" value="MEDIATOR OF RNA POLYMERASE II TRANSCRIPTION SUBUNIT 10"/>
    <property type="match status" value="1"/>
</dbReference>
<dbReference type="AlphaFoldDB" id="A0A9P9Y5X1"/>
<evidence type="ECO:0000256" key="7">
    <source>
        <dbReference type="ARBA" id="ARBA00023242"/>
    </source>
</evidence>
<dbReference type="PANTHER" id="PTHR13345:SF13">
    <property type="entry name" value="MEDIATOR OF RNA POLYMERASE II TRANSCRIPTION SUBUNIT 10"/>
    <property type="match status" value="1"/>
</dbReference>
<gene>
    <name evidence="9" type="primary">MED10</name>
    <name evidence="11" type="ORF">J7T54_001801</name>
</gene>
<comment type="subunit">
    <text evidence="9">Component of the Mediator complex.</text>
</comment>
<dbReference type="GO" id="GO:0006357">
    <property type="term" value="P:regulation of transcription by RNA polymerase II"/>
    <property type="evidence" value="ECO:0007669"/>
    <property type="project" value="InterPro"/>
</dbReference>
<dbReference type="GO" id="GO:0003712">
    <property type="term" value="F:transcription coregulator activity"/>
    <property type="evidence" value="ECO:0007669"/>
    <property type="project" value="InterPro"/>
</dbReference>
<feature type="compositionally biased region" description="Gly residues" evidence="10">
    <location>
        <begin position="168"/>
        <end position="177"/>
    </location>
</feature>
<evidence type="ECO:0000313" key="12">
    <source>
        <dbReference type="Proteomes" id="UP001055219"/>
    </source>
</evidence>
<name>A0A9P9Y5X1_9HYPO</name>
<evidence type="ECO:0000256" key="5">
    <source>
        <dbReference type="ARBA" id="ARBA00023159"/>
    </source>
</evidence>
<comment type="function">
    <text evidence="9">Component of the Mediator complex, a coactivator involved in the regulated transcription of nearly all RNA polymerase II-dependent genes. Mediator functions as a bridge to convey information from gene-specific regulatory proteins to the basal RNA polymerase II transcription machinery. Mediator is recruited to promoters by direct interactions with regulatory proteins and serves as a scaffold for the assembly of a functional preinitiation complex with RNA polymerase II and the general transcription factors.</text>
</comment>
<evidence type="ECO:0000256" key="6">
    <source>
        <dbReference type="ARBA" id="ARBA00023163"/>
    </source>
</evidence>
<sequence length="177" mass="19162">MAPVDRDQQTVVEQQLQNIIQDLYEIMVQVTNYDTTPRPTRDVLADQIKYLATSLHTLHTTASTTPLPSVPPELIHYVENGRNPDIYTREFVELVRRGNQTFNGKLNAFAGFRDMLARDIASAMPELRDDVDSIMEGAGLASPSTVGQGDVKTEDGLGDVQMSAGPENGSGGAGAAS</sequence>
<evidence type="ECO:0000256" key="2">
    <source>
        <dbReference type="ARBA" id="ARBA00005389"/>
    </source>
</evidence>
<dbReference type="Pfam" id="PF09748">
    <property type="entry name" value="Med10"/>
    <property type="match status" value="1"/>
</dbReference>
<protein>
    <recommendedName>
        <fullName evidence="3 9">Mediator of RNA polymerase II transcription subunit 10</fullName>
    </recommendedName>
    <alternativeName>
        <fullName evidence="8 9">Mediator complex subunit 10</fullName>
    </alternativeName>
</protein>
<evidence type="ECO:0000256" key="3">
    <source>
        <dbReference type="ARBA" id="ARBA00019617"/>
    </source>
</evidence>